<dbReference type="GO" id="GO:0044780">
    <property type="term" value="P:bacterial-type flagellum assembly"/>
    <property type="evidence" value="ECO:0007669"/>
    <property type="project" value="InterPro"/>
</dbReference>
<dbReference type="EMBL" id="STGJ01000011">
    <property type="protein sequence ID" value="TIC81432.1"/>
    <property type="molecule type" value="Genomic_DNA"/>
</dbReference>
<evidence type="ECO:0000256" key="4">
    <source>
        <dbReference type="ARBA" id="ARBA00022475"/>
    </source>
</evidence>
<accession>A0A4T0URH7</accession>
<name>A0A4T0URH7_9NEIS</name>
<dbReference type="GO" id="GO:0005886">
    <property type="term" value="C:plasma membrane"/>
    <property type="evidence" value="ECO:0007669"/>
    <property type="project" value="UniProtKB-SubCell"/>
</dbReference>
<dbReference type="InterPro" id="IPR002191">
    <property type="entry name" value="Bac_export_3"/>
</dbReference>
<dbReference type="AlphaFoldDB" id="A0A4T0URH7"/>
<evidence type="ECO:0000256" key="9">
    <source>
        <dbReference type="RuleBase" id="RU364090"/>
    </source>
</evidence>
<organism evidence="10 11">
    <name type="scientific">Crenobacter intestini</name>
    <dbReference type="NCBI Taxonomy" id="2563443"/>
    <lineage>
        <taxon>Bacteria</taxon>
        <taxon>Pseudomonadati</taxon>
        <taxon>Pseudomonadota</taxon>
        <taxon>Betaproteobacteria</taxon>
        <taxon>Neisseriales</taxon>
        <taxon>Neisseriaceae</taxon>
        <taxon>Crenobacter</taxon>
    </lineage>
</organism>
<evidence type="ECO:0000256" key="3">
    <source>
        <dbReference type="ARBA" id="ARBA00021718"/>
    </source>
</evidence>
<protein>
    <recommendedName>
        <fullName evidence="3 9">Flagellar biosynthetic protein FliQ</fullName>
    </recommendedName>
</protein>
<keyword evidence="10" id="KW-0969">Cilium</keyword>
<sequence>MSPELVINLVQQALFTLILIAAPVLGVSLLVGLLVSILQAATQINEMTLTFIPKLIALFIVLILAGPWMLNTIMDFTIRLYRSIPGAIG</sequence>
<keyword evidence="11" id="KW-1185">Reference proteome</keyword>
<keyword evidence="8 9" id="KW-0975">Bacterial flagellum</keyword>
<comment type="caution">
    <text evidence="10">The sequence shown here is derived from an EMBL/GenBank/DDBJ whole genome shotgun (WGS) entry which is preliminary data.</text>
</comment>
<dbReference type="PANTHER" id="PTHR34040">
    <property type="entry name" value="FLAGELLAR BIOSYNTHETIC PROTEIN FLIQ"/>
    <property type="match status" value="1"/>
</dbReference>
<evidence type="ECO:0000256" key="7">
    <source>
        <dbReference type="ARBA" id="ARBA00023136"/>
    </source>
</evidence>
<evidence type="ECO:0000313" key="11">
    <source>
        <dbReference type="Proteomes" id="UP000308891"/>
    </source>
</evidence>
<keyword evidence="6 9" id="KW-1133">Transmembrane helix</keyword>
<evidence type="ECO:0000256" key="5">
    <source>
        <dbReference type="ARBA" id="ARBA00022692"/>
    </source>
</evidence>
<dbReference type="PANTHER" id="PTHR34040:SF2">
    <property type="entry name" value="FLAGELLAR BIOSYNTHETIC PROTEIN FLIQ"/>
    <property type="match status" value="1"/>
</dbReference>
<comment type="similarity">
    <text evidence="2 9">Belongs to the FliQ/MopD/SpaQ family.</text>
</comment>
<dbReference type="PRINTS" id="PR00952">
    <property type="entry name" value="TYPE3IMQPROT"/>
</dbReference>
<evidence type="ECO:0000256" key="6">
    <source>
        <dbReference type="ARBA" id="ARBA00022989"/>
    </source>
</evidence>
<dbReference type="OrthoDB" id="9806440at2"/>
<dbReference type="InterPro" id="IPR006305">
    <property type="entry name" value="FliQ"/>
</dbReference>
<keyword evidence="10" id="KW-0282">Flagellum</keyword>
<dbReference type="NCBIfam" id="TIGR01402">
    <property type="entry name" value="fliQ"/>
    <property type="match status" value="1"/>
</dbReference>
<keyword evidence="5 9" id="KW-0812">Transmembrane</keyword>
<dbReference type="GO" id="GO:0009425">
    <property type="term" value="C:bacterial-type flagellum basal body"/>
    <property type="evidence" value="ECO:0007669"/>
    <property type="project" value="UniProtKB-SubCell"/>
</dbReference>
<evidence type="ECO:0000256" key="2">
    <source>
        <dbReference type="ARBA" id="ARBA00006156"/>
    </source>
</evidence>
<keyword evidence="7 9" id="KW-0472">Membrane</keyword>
<comment type="subcellular location">
    <subcellularLocation>
        <location evidence="1 9">Cell membrane</location>
        <topology evidence="1">Multi-pass membrane protein</topology>
    </subcellularLocation>
    <subcellularLocation>
        <location evidence="9">Bacterial flagellum basal body</location>
    </subcellularLocation>
</comment>
<keyword evidence="4 9" id="KW-1003">Cell membrane</keyword>
<keyword evidence="10" id="KW-0966">Cell projection</keyword>
<dbReference type="PIRSF" id="PIRSF004669">
    <property type="entry name" value="FliQ"/>
    <property type="match status" value="1"/>
</dbReference>
<reference evidence="10 11" key="1">
    <citation type="submission" date="2019-04" db="EMBL/GenBank/DDBJ databases">
        <title>Crenobacter sp. nov.</title>
        <authorList>
            <person name="Shi S."/>
        </authorList>
    </citation>
    <scope>NUCLEOTIDE SEQUENCE [LARGE SCALE GENOMIC DNA]</scope>
    <source>
        <strain evidence="10 11">GY 70310</strain>
    </source>
</reference>
<dbReference type="Proteomes" id="UP000308891">
    <property type="component" value="Unassembled WGS sequence"/>
</dbReference>
<evidence type="ECO:0000313" key="10">
    <source>
        <dbReference type="EMBL" id="TIC81432.1"/>
    </source>
</evidence>
<feature type="transmembrane region" description="Helical" evidence="9">
    <location>
        <begin position="12"/>
        <end position="37"/>
    </location>
</feature>
<dbReference type="Pfam" id="PF01313">
    <property type="entry name" value="Bac_export_3"/>
    <property type="match status" value="1"/>
</dbReference>
<dbReference type="RefSeq" id="WP_136553975.1">
    <property type="nucleotide sequence ID" value="NZ_STGJ01000011.1"/>
</dbReference>
<proteinExistence type="inferred from homology"/>
<gene>
    <name evidence="9 10" type="primary">fliQ</name>
    <name evidence="10" type="ORF">E5K04_10970</name>
</gene>
<evidence type="ECO:0000256" key="1">
    <source>
        <dbReference type="ARBA" id="ARBA00004651"/>
    </source>
</evidence>
<evidence type="ECO:0000256" key="8">
    <source>
        <dbReference type="ARBA" id="ARBA00023143"/>
    </source>
</evidence>
<dbReference type="GO" id="GO:0009306">
    <property type="term" value="P:protein secretion"/>
    <property type="evidence" value="ECO:0007669"/>
    <property type="project" value="InterPro"/>
</dbReference>
<comment type="function">
    <text evidence="9">Role in flagellar biosynthesis.</text>
</comment>
<feature type="transmembrane region" description="Helical" evidence="9">
    <location>
        <begin position="49"/>
        <end position="70"/>
    </location>
</feature>